<dbReference type="Proteomes" id="UP000267096">
    <property type="component" value="Unassembled WGS sequence"/>
</dbReference>
<reference evidence="2 3" key="2">
    <citation type="submission" date="2018-11" db="EMBL/GenBank/DDBJ databases">
        <authorList>
            <consortium name="Pathogen Informatics"/>
        </authorList>
    </citation>
    <scope>NUCLEOTIDE SEQUENCE [LARGE SCALE GENOMIC DNA]</scope>
</reference>
<dbReference type="AlphaFoldDB" id="A0A0M3JZC5"/>
<gene>
    <name evidence="2" type="ORF">ASIM_LOCUS13275</name>
</gene>
<sequence>MKEPPRGQDGGVSEGMGRVGNPGSQWLGGLPRARAHLQGQSLSLIVSLILSPEPQLQPEAKAKKGR</sequence>
<evidence type="ECO:0000313" key="4">
    <source>
        <dbReference type="WBParaSite" id="ASIM_0001384701-mRNA-1"/>
    </source>
</evidence>
<protein>
    <submittedName>
        <fullName evidence="2 4">Uncharacterized protein</fullName>
    </submittedName>
</protein>
<feature type="region of interest" description="Disordered" evidence="1">
    <location>
        <begin position="1"/>
        <end position="30"/>
    </location>
</feature>
<name>A0A0M3JZC5_ANISI</name>
<evidence type="ECO:0000313" key="2">
    <source>
        <dbReference type="EMBL" id="VDK49334.1"/>
    </source>
</evidence>
<proteinExistence type="predicted"/>
<keyword evidence="3" id="KW-1185">Reference proteome</keyword>
<dbReference type="EMBL" id="UYRR01031352">
    <property type="protein sequence ID" value="VDK49334.1"/>
    <property type="molecule type" value="Genomic_DNA"/>
</dbReference>
<dbReference type="WBParaSite" id="ASIM_0001384701-mRNA-1">
    <property type="protein sequence ID" value="ASIM_0001384701-mRNA-1"/>
    <property type="gene ID" value="ASIM_0001384701"/>
</dbReference>
<reference evidence="4" key="1">
    <citation type="submission" date="2017-02" db="UniProtKB">
        <authorList>
            <consortium name="WormBaseParasite"/>
        </authorList>
    </citation>
    <scope>IDENTIFICATION</scope>
</reference>
<feature type="compositionally biased region" description="Gly residues" evidence="1">
    <location>
        <begin position="8"/>
        <end position="20"/>
    </location>
</feature>
<evidence type="ECO:0000256" key="1">
    <source>
        <dbReference type="SAM" id="MobiDB-lite"/>
    </source>
</evidence>
<accession>A0A0M3JZC5</accession>
<evidence type="ECO:0000313" key="3">
    <source>
        <dbReference type="Proteomes" id="UP000267096"/>
    </source>
</evidence>
<organism evidence="4">
    <name type="scientific">Anisakis simplex</name>
    <name type="common">Herring worm</name>
    <dbReference type="NCBI Taxonomy" id="6269"/>
    <lineage>
        <taxon>Eukaryota</taxon>
        <taxon>Metazoa</taxon>
        <taxon>Ecdysozoa</taxon>
        <taxon>Nematoda</taxon>
        <taxon>Chromadorea</taxon>
        <taxon>Rhabditida</taxon>
        <taxon>Spirurina</taxon>
        <taxon>Ascaridomorpha</taxon>
        <taxon>Ascaridoidea</taxon>
        <taxon>Anisakidae</taxon>
        <taxon>Anisakis</taxon>
        <taxon>Anisakis simplex complex</taxon>
    </lineage>
</organism>